<dbReference type="PROSITE" id="PS50850">
    <property type="entry name" value="MFS"/>
    <property type="match status" value="1"/>
</dbReference>
<proteinExistence type="predicted"/>
<evidence type="ECO:0000256" key="1">
    <source>
        <dbReference type="ARBA" id="ARBA00004141"/>
    </source>
</evidence>
<evidence type="ECO:0000259" key="6">
    <source>
        <dbReference type="PROSITE" id="PS50850"/>
    </source>
</evidence>
<feature type="transmembrane region" description="Helical" evidence="5">
    <location>
        <begin position="383"/>
        <end position="402"/>
    </location>
</feature>
<dbReference type="AlphaFoldDB" id="A0A369JYS4"/>
<dbReference type="STRING" id="39966.A0A369JYS4"/>
<keyword evidence="3 5" id="KW-1133">Transmembrane helix</keyword>
<evidence type="ECO:0000256" key="5">
    <source>
        <dbReference type="SAM" id="Phobius"/>
    </source>
</evidence>
<feature type="transmembrane region" description="Helical" evidence="5">
    <location>
        <begin position="408"/>
        <end position="431"/>
    </location>
</feature>
<comment type="subcellular location">
    <subcellularLocation>
        <location evidence="1">Membrane</location>
        <topology evidence="1">Multi-pass membrane protein</topology>
    </subcellularLocation>
</comment>
<feature type="transmembrane region" description="Helical" evidence="5">
    <location>
        <begin position="75"/>
        <end position="97"/>
    </location>
</feature>
<dbReference type="InterPro" id="IPR011701">
    <property type="entry name" value="MFS"/>
</dbReference>
<dbReference type="PANTHER" id="PTHR23502:SF36">
    <property type="entry name" value="MEMBRANE TRANSPORTER"/>
    <property type="match status" value="1"/>
</dbReference>
<sequence>MTRFSTLVPSSCRKPSFPFKYFTLAAARRRNTMNTEASPSAELHDEVEINSELIHWDYNDPENPFNYPTWKKTMICALVCVHTTWLTMCSSAAAAISPDMRNEFGVSSIVSRLPVAVFLFGLAVGPVVLTPLAEDFGRKKVLTSCLAILYIFHIPCALASNFHTIVISRLICGIAGSPVINSVGNIPDLWKGDDVTGLWAMNGWAYAAEFIVLGPLVGSYINNAMSWRWMYGIWGIVGAGLLIPFVMLVPETRGGVILAARAKRAREAGRTGAWAIHEKLGRRSAKQIMKETVLRPATMLFTEPIVYCFALYDGLNYGIIYLAVEAIPLVYAQYGLTDPKVELTFFALQIGFTLAIPLFYFQRKATAWRERKEGRQNVPEHKLLWAFFAAFLFPISMFWFAWSGRPPINMYVSLGALVGFAISGHIIFLAVSDFTVESYGLMASSAVTGQSFARENMCGILCLVSVQFYENVGYEWAGTILAILATIMGLFPFIFYRFGPQIRKRSRYAQELAQLEEEERRRLKFIETQFYIKEAERGAHPAS</sequence>
<gene>
    <name evidence="7" type="primary">mfs2</name>
    <name evidence="7" type="ORF">Hypma_004972</name>
</gene>
<name>A0A369JYS4_HYPMA</name>
<dbReference type="GO" id="GO:0022857">
    <property type="term" value="F:transmembrane transporter activity"/>
    <property type="evidence" value="ECO:0007669"/>
    <property type="project" value="InterPro"/>
</dbReference>
<accession>A0A369JYS4</accession>
<keyword evidence="8" id="KW-1185">Reference proteome</keyword>
<dbReference type="OrthoDB" id="5376138at2759"/>
<feature type="transmembrane region" description="Helical" evidence="5">
    <location>
        <begin position="476"/>
        <end position="498"/>
    </location>
</feature>
<protein>
    <submittedName>
        <fullName evidence="7">Transporter mfs2</fullName>
    </submittedName>
</protein>
<feature type="transmembrane region" description="Helical" evidence="5">
    <location>
        <begin position="229"/>
        <end position="249"/>
    </location>
</feature>
<dbReference type="PANTHER" id="PTHR23502">
    <property type="entry name" value="MAJOR FACILITATOR SUPERFAMILY"/>
    <property type="match status" value="1"/>
</dbReference>
<evidence type="ECO:0000313" key="7">
    <source>
        <dbReference type="EMBL" id="RDB26888.1"/>
    </source>
</evidence>
<dbReference type="InParanoid" id="A0A369JYS4"/>
<feature type="transmembrane region" description="Helical" evidence="5">
    <location>
        <begin position="109"/>
        <end position="129"/>
    </location>
</feature>
<dbReference type="InterPro" id="IPR020846">
    <property type="entry name" value="MFS_dom"/>
</dbReference>
<dbReference type="SUPFAM" id="SSF103473">
    <property type="entry name" value="MFS general substrate transporter"/>
    <property type="match status" value="1"/>
</dbReference>
<organism evidence="7 8">
    <name type="scientific">Hypsizygus marmoreus</name>
    <name type="common">White beech mushroom</name>
    <name type="synonym">Agaricus marmoreus</name>
    <dbReference type="NCBI Taxonomy" id="39966"/>
    <lineage>
        <taxon>Eukaryota</taxon>
        <taxon>Fungi</taxon>
        <taxon>Dikarya</taxon>
        <taxon>Basidiomycota</taxon>
        <taxon>Agaricomycotina</taxon>
        <taxon>Agaricomycetes</taxon>
        <taxon>Agaricomycetidae</taxon>
        <taxon>Agaricales</taxon>
        <taxon>Tricholomatineae</taxon>
        <taxon>Lyophyllaceae</taxon>
        <taxon>Hypsizygus</taxon>
    </lineage>
</organism>
<reference evidence="7" key="1">
    <citation type="submission" date="2018-04" db="EMBL/GenBank/DDBJ databases">
        <title>Whole genome sequencing of Hypsizygus marmoreus.</title>
        <authorList>
            <person name="Choi I.-G."/>
            <person name="Min B."/>
            <person name="Kim J.-G."/>
            <person name="Kim S."/>
            <person name="Oh Y.-L."/>
            <person name="Kong W.-S."/>
            <person name="Park H."/>
            <person name="Jeong J."/>
            <person name="Song E.-S."/>
        </authorList>
    </citation>
    <scope>NUCLEOTIDE SEQUENCE [LARGE SCALE GENOMIC DNA]</scope>
    <source>
        <strain evidence="7">51987-8</strain>
    </source>
</reference>
<evidence type="ECO:0000256" key="4">
    <source>
        <dbReference type="ARBA" id="ARBA00023136"/>
    </source>
</evidence>
<dbReference type="InterPro" id="IPR036259">
    <property type="entry name" value="MFS_trans_sf"/>
</dbReference>
<evidence type="ECO:0000256" key="3">
    <source>
        <dbReference type="ARBA" id="ARBA00022989"/>
    </source>
</evidence>
<dbReference type="Pfam" id="PF07690">
    <property type="entry name" value="MFS_1"/>
    <property type="match status" value="1"/>
</dbReference>
<keyword evidence="4 5" id="KW-0472">Membrane</keyword>
<evidence type="ECO:0000313" key="8">
    <source>
        <dbReference type="Proteomes" id="UP000076154"/>
    </source>
</evidence>
<feature type="transmembrane region" description="Helical" evidence="5">
    <location>
        <begin position="141"/>
        <end position="160"/>
    </location>
</feature>
<feature type="transmembrane region" description="Helical" evidence="5">
    <location>
        <begin position="305"/>
        <end position="331"/>
    </location>
</feature>
<comment type="caution">
    <text evidence="7">The sequence shown here is derived from an EMBL/GenBank/DDBJ whole genome shotgun (WGS) entry which is preliminary data.</text>
</comment>
<evidence type="ECO:0000256" key="2">
    <source>
        <dbReference type="ARBA" id="ARBA00022692"/>
    </source>
</evidence>
<feature type="transmembrane region" description="Helical" evidence="5">
    <location>
        <begin position="343"/>
        <end position="362"/>
    </location>
</feature>
<dbReference type="EMBL" id="LUEZ02000021">
    <property type="protein sequence ID" value="RDB26888.1"/>
    <property type="molecule type" value="Genomic_DNA"/>
</dbReference>
<dbReference type="GO" id="GO:0005886">
    <property type="term" value="C:plasma membrane"/>
    <property type="evidence" value="ECO:0007669"/>
    <property type="project" value="TreeGrafter"/>
</dbReference>
<keyword evidence="2 5" id="KW-0812">Transmembrane</keyword>
<dbReference type="Proteomes" id="UP000076154">
    <property type="component" value="Unassembled WGS sequence"/>
</dbReference>
<feature type="transmembrane region" description="Helical" evidence="5">
    <location>
        <begin position="198"/>
        <end position="217"/>
    </location>
</feature>
<feature type="domain" description="Major facilitator superfamily (MFS) profile" evidence="6">
    <location>
        <begin position="73"/>
        <end position="503"/>
    </location>
</feature>
<dbReference type="Gene3D" id="1.20.1250.20">
    <property type="entry name" value="MFS general substrate transporter like domains"/>
    <property type="match status" value="1"/>
</dbReference>